<dbReference type="Proteomes" id="UP001189624">
    <property type="component" value="Chromosome 4"/>
</dbReference>
<dbReference type="InterPro" id="IPR042099">
    <property type="entry name" value="ANL_N_sf"/>
</dbReference>
<dbReference type="Gramene" id="rna-AYBTSS11_LOCUS13964">
    <property type="protein sequence ID" value="CAJ1949896.1"/>
    <property type="gene ID" value="gene-AYBTSS11_LOCUS13964"/>
</dbReference>
<evidence type="ECO:0008006" key="5">
    <source>
        <dbReference type="Google" id="ProtNLM"/>
    </source>
</evidence>
<dbReference type="PANTHER" id="PTHR44394">
    <property type="entry name" value="BETA-ALANINE-ACTIVATING ENZYME"/>
    <property type="match status" value="1"/>
</dbReference>
<dbReference type="InterPro" id="IPR020845">
    <property type="entry name" value="AMP-binding_CS"/>
</dbReference>
<evidence type="ECO:0000313" key="3">
    <source>
        <dbReference type="EMBL" id="CAJ1949896.1"/>
    </source>
</evidence>
<dbReference type="InterPro" id="IPR011047">
    <property type="entry name" value="Quinoprotein_ADH-like_sf"/>
</dbReference>
<dbReference type="PANTHER" id="PTHR44394:SF1">
    <property type="entry name" value="BETA-ALANINE-ACTIVATING ENZYME"/>
    <property type="match status" value="1"/>
</dbReference>
<dbReference type="Gene3D" id="3.40.50.12780">
    <property type="entry name" value="N-terminal domain of ligase-like"/>
    <property type="match status" value="1"/>
</dbReference>
<protein>
    <recommendedName>
        <fullName evidence="5">Acyl-activating enzyme 19</fullName>
    </recommendedName>
</protein>
<keyword evidence="4" id="KW-1185">Reference proteome</keyword>
<reference evidence="3" key="1">
    <citation type="submission" date="2023-10" db="EMBL/GenBank/DDBJ databases">
        <authorList>
            <person name="Domelevo Entfellner J.-B."/>
        </authorList>
    </citation>
    <scope>NUCLEOTIDE SEQUENCE</scope>
</reference>
<dbReference type="Gene3D" id="2.130.10.10">
    <property type="entry name" value="YVTN repeat-like/Quinoprotein amine dehydrogenase"/>
    <property type="match status" value="2"/>
</dbReference>
<dbReference type="SUPFAM" id="SSF50998">
    <property type="entry name" value="Quinoprotein alcohol dehydrogenase-like"/>
    <property type="match status" value="1"/>
</dbReference>
<evidence type="ECO:0000313" key="4">
    <source>
        <dbReference type="Proteomes" id="UP001189624"/>
    </source>
</evidence>
<dbReference type="GO" id="GO:0043041">
    <property type="term" value="P:amino acid activation for nonribosomal peptide biosynthetic process"/>
    <property type="evidence" value="ECO:0007669"/>
    <property type="project" value="TreeGrafter"/>
</dbReference>
<name>A0AA86VJ85_9FABA</name>
<accession>A0AA86VJ85</accession>
<dbReference type="SUPFAM" id="SSF56801">
    <property type="entry name" value="Acetyl-CoA synthetase-like"/>
    <property type="match status" value="1"/>
</dbReference>
<evidence type="ECO:0000259" key="2">
    <source>
        <dbReference type="Pfam" id="PF13193"/>
    </source>
</evidence>
<proteinExistence type="predicted"/>
<evidence type="ECO:0000259" key="1">
    <source>
        <dbReference type="Pfam" id="PF00501"/>
    </source>
</evidence>
<dbReference type="Pfam" id="PF00501">
    <property type="entry name" value="AMP-binding"/>
    <property type="match status" value="1"/>
</dbReference>
<dbReference type="PROSITE" id="PS00455">
    <property type="entry name" value="AMP_BINDING"/>
    <property type="match status" value="1"/>
</dbReference>
<dbReference type="AlphaFoldDB" id="A0AA86VJ85"/>
<gene>
    <name evidence="3" type="ORF">AYBTSS11_LOCUS13964</name>
</gene>
<dbReference type="InterPro" id="IPR052091">
    <property type="entry name" value="Beta-ala_Activ/Resist"/>
</dbReference>
<dbReference type="EMBL" id="OY731401">
    <property type="protein sequence ID" value="CAJ1949896.1"/>
    <property type="molecule type" value="Genomic_DNA"/>
</dbReference>
<dbReference type="Gene3D" id="3.40.50.980">
    <property type="match status" value="1"/>
</dbReference>
<dbReference type="InterPro" id="IPR000873">
    <property type="entry name" value="AMP-dep_synth/lig_dom"/>
</dbReference>
<feature type="domain" description="AMP-binding enzyme C-terminal" evidence="2">
    <location>
        <begin position="564"/>
        <end position="642"/>
    </location>
</feature>
<organism evidence="3 4">
    <name type="scientific">Sphenostylis stenocarpa</name>
    <dbReference type="NCBI Taxonomy" id="92480"/>
    <lineage>
        <taxon>Eukaryota</taxon>
        <taxon>Viridiplantae</taxon>
        <taxon>Streptophyta</taxon>
        <taxon>Embryophyta</taxon>
        <taxon>Tracheophyta</taxon>
        <taxon>Spermatophyta</taxon>
        <taxon>Magnoliopsida</taxon>
        <taxon>eudicotyledons</taxon>
        <taxon>Gunneridae</taxon>
        <taxon>Pentapetalae</taxon>
        <taxon>rosids</taxon>
        <taxon>fabids</taxon>
        <taxon>Fabales</taxon>
        <taxon>Fabaceae</taxon>
        <taxon>Papilionoideae</taxon>
        <taxon>50 kb inversion clade</taxon>
        <taxon>NPAAA clade</taxon>
        <taxon>indigoferoid/millettioid clade</taxon>
        <taxon>Phaseoleae</taxon>
        <taxon>Sphenostylis</taxon>
    </lineage>
</organism>
<dbReference type="InterPro" id="IPR015943">
    <property type="entry name" value="WD40/YVTN_repeat-like_dom_sf"/>
</dbReference>
<sequence>MCAGKSKTQVCCISHEFFRTAYANPNKIAVVHATGGAYLSREFRRQNSSTTDFNGDIASLLEKLVESTSPPLYREDQSFTYSHVLNAVCSLSSRLRSILLGADDPHLITVQSPGNNGVNCEEGTVQKHEPLETVIPSEEESSEEHRPKIVGIYMPPSVEYIVAVLSVLRCGEAFLPLDPFGPNERILSFASSSNVDLIIGSQSSFGKRNLDKLDESHWLVKSTSCPVLNYSIDEILQECCGPSDLAWPCSNEKQRSFCYLMYTSGSTGKPKGVCGTEQDKFVGPASNGGHPCSVMVGVSPTTTLTIKSISSLSNRFSWMQGMYPLNGQEILLFKSSVSFIDHLQEFLSAILTACVLVIPPFDELKENLYSMIDFLQAYFVNRLTAVPSLMKTILPGLQTNTNMRVENSLKLLVLSGETFPLTLWKMLSNILPKTSILNLYGTTEVRAEGYLSTEEMLTSVPIGLPIPNCDVILLSENGASNEGELYVGGPCIFRGYYNDSDEMSDAFAKLLQSYSCGDSINACQDQLYFRTGDFVKQLPSGDFVFLGRKDRIININGQRIALEEVEDLLREHPDINDAAVVCRDNQSELVLLEAFIILKKKENSDELLIPAIRTWMINKLPSVVLPNRFLFIESFPVSPSGKINYELLVGSALLTKNVKDKVGNIDCRNLLQLIKKAFHDALMVEKVCDDDDFFMMGGNSLSAAHVAYSLGIDLRFLYYYPSPLKLCMALLQNKGSCPLHNSLDSCLQICTDRQDNHISSNHTENSSPLESRIISKDNDDDSFPSKRLKWGWTDVTSRGDESFPWYSPSLLSFSFNRGNKVLHKGQQAVIGTHQTTSSADVPRGNRGHMKDFWKVDMESCVDASPMLVFKGPDWEIKLEGRIECTAAIVSDFSQDLELNLEDSALITKLPCGGSIYGSPAIDEVRDLLYVASTGGRITAISISASPFTVLWLNELEVPVFGSLAVAHNGTDGHVLALNPNGSIVWKKTTDGPIFAGSCMPSVLPHEEEGDLLWEYNVGDPITASAYVDEHLVLDSDASNSSDRLICICSSSGGIHLLRVNMNNSKDSNQQRRYVEEFAKLNLAGDIFSSPLMIGGRIFVGCRDEYLHCIVIEIPNQHKS</sequence>
<dbReference type="InterPro" id="IPR036736">
    <property type="entry name" value="ACP-like_sf"/>
</dbReference>
<feature type="domain" description="AMP-dependent synthetase/ligase" evidence="1">
    <location>
        <begin position="149"/>
        <end position="497"/>
    </location>
</feature>
<dbReference type="InterPro" id="IPR045851">
    <property type="entry name" value="AMP-bd_C_sf"/>
</dbReference>
<dbReference type="Pfam" id="PF13193">
    <property type="entry name" value="AMP-binding_C"/>
    <property type="match status" value="1"/>
</dbReference>
<dbReference type="CDD" id="cd05930">
    <property type="entry name" value="A_NRPS"/>
    <property type="match status" value="1"/>
</dbReference>
<dbReference type="Gene3D" id="1.10.1200.10">
    <property type="entry name" value="ACP-like"/>
    <property type="match status" value="1"/>
</dbReference>
<dbReference type="InterPro" id="IPR025110">
    <property type="entry name" value="AMP-bd_C"/>
</dbReference>
<dbReference type="Gene3D" id="3.30.300.30">
    <property type="match status" value="1"/>
</dbReference>